<gene>
    <name evidence="1" type="ORF">TGP89_285140</name>
</gene>
<evidence type="ECO:0000313" key="2">
    <source>
        <dbReference type="Proteomes" id="UP000028828"/>
    </source>
</evidence>
<comment type="caution">
    <text evidence="1">The sequence shown here is derived from an EMBL/GenBank/DDBJ whole genome shotgun (WGS) entry which is preliminary data.</text>
</comment>
<name>A0A086KL94_TOXGO</name>
<dbReference type="VEuPathDB" id="ToxoDB:TGP89_285140"/>
<proteinExistence type="predicted"/>
<reference evidence="1 2" key="1">
    <citation type="submission" date="2014-03" db="EMBL/GenBank/DDBJ databases">
        <authorList>
            <person name="Sibley D."/>
            <person name="Venepally P."/>
            <person name="Karamycheva S."/>
            <person name="Hadjithomas M."/>
            <person name="Khan A."/>
            <person name="Brunk B."/>
            <person name="Roos D."/>
            <person name="Caler E."/>
            <person name="Lorenzi H."/>
        </authorList>
    </citation>
    <scope>NUCLEOTIDE SEQUENCE [LARGE SCALE GENOMIC DNA]</scope>
    <source>
        <strain evidence="2">p89</strain>
    </source>
</reference>
<dbReference type="Proteomes" id="UP000028828">
    <property type="component" value="Unassembled WGS sequence"/>
</dbReference>
<dbReference type="AlphaFoldDB" id="A0A086KL94"/>
<dbReference type="EMBL" id="AEYI02000795">
    <property type="protein sequence ID" value="KFG45162.1"/>
    <property type="molecule type" value="Genomic_DNA"/>
</dbReference>
<organism evidence="1 2">
    <name type="scientific">Toxoplasma gondii p89</name>
    <dbReference type="NCBI Taxonomy" id="943119"/>
    <lineage>
        <taxon>Eukaryota</taxon>
        <taxon>Sar</taxon>
        <taxon>Alveolata</taxon>
        <taxon>Apicomplexa</taxon>
        <taxon>Conoidasida</taxon>
        <taxon>Coccidia</taxon>
        <taxon>Eucoccidiorida</taxon>
        <taxon>Eimeriorina</taxon>
        <taxon>Sarcocystidae</taxon>
        <taxon>Toxoplasma</taxon>
    </lineage>
</organism>
<evidence type="ECO:0000313" key="1">
    <source>
        <dbReference type="EMBL" id="KFG45162.1"/>
    </source>
</evidence>
<protein>
    <submittedName>
        <fullName evidence="1">Putative proteophosphoglycan ppg4, related protein</fullName>
    </submittedName>
</protein>
<accession>A0A086KL94</accession>
<sequence length="150" mass="15890">MCYSGHCALQIAYGATGRTDRDGMKSSRVLPIAWHDNSVTGCCGAESDVEQHPTTSFAFQSMTIHGVSYSGGSRDISQVSSPSSREMSNNSISSRVDEALIDAAVEERNSFATAHRGGSMIRRFLTSVFSSSNGIGAVVFPAVNYCHGAA</sequence>